<gene>
    <name evidence="1" type="ORF">CVT24_006682</name>
</gene>
<dbReference type="AlphaFoldDB" id="A0A409YRW6"/>
<protein>
    <submittedName>
        <fullName evidence="1">Uncharacterized protein</fullName>
    </submittedName>
</protein>
<dbReference type="InParanoid" id="A0A409YRW6"/>
<accession>A0A409YRW6</accession>
<dbReference type="OrthoDB" id="2916406at2759"/>
<name>A0A409YRW6_9AGAR</name>
<dbReference type="STRING" id="181874.A0A409YRW6"/>
<evidence type="ECO:0000313" key="2">
    <source>
        <dbReference type="Proteomes" id="UP000284842"/>
    </source>
</evidence>
<comment type="caution">
    <text evidence="1">The sequence shown here is derived from an EMBL/GenBank/DDBJ whole genome shotgun (WGS) entry which is preliminary data.</text>
</comment>
<proteinExistence type="predicted"/>
<dbReference type="Proteomes" id="UP000284842">
    <property type="component" value="Unassembled WGS sequence"/>
</dbReference>
<sequence>MPYIHSHFYPRAKDTYHSVQARVYQADSPKPHFRNVMTHDNGTQQFALTQNVLHHVVQPYTHFREATVIDRRKRHTFYIFFKNHCRLPVNGSIRKLAGTEWRGNIVIMRGAANGDGLVNMRGNDARLSDFLIKRIVHSIRQGKRVSTPKNLVFIRRA</sequence>
<dbReference type="EMBL" id="NHTK01000766">
    <property type="protein sequence ID" value="PPR05730.1"/>
    <property type="molecule type" value="Genomic_DNA"/>
</dbReference>
<reference evidence="1 2" key="1">
    <citation type="journal article" date="2018" name="Evol. Lett.">
        <title>Horizontal gene cluster transfer increased hallucinogenic mushroom diversity.</title>
        <authorList>
            <person name="Reynolds H.T."/>
            <person name="Vijayakumar V."/>
            <person name="Gluck-Thaler E."/>
            <person name="Korotkin H.B."/>
            <person name="Matheny P.B."/>
            <person name="Slot J.C."/>
        </authorList>
    </citation>
    <scope>NUCLEOTIDE SEQUENCE [LARGE SCALE GENOMIC DNA]</scope>
    <source>
        <strain evidence="1 2">2629</strain>
    </source>
</reference>
<keyword evidence="2" id="KW-1185">Reference proteome</keyword>
<evidence type="ECO:0000313" key="1">
    <source>
        <dbReference type="EMBL" id="PPR05730.1"/>
    </source>
</evidence>
<organism evidence="1 2">
    <name type="scientific">Panaeolus cyanescens</name>
    <dbReference type="NCBI Taxonomy" id="181874"/>
    <lineage>
        <taxon>Eukaryota</taxon>
        <taxon>Fungi</taxon>
        <taxon>Dikarya</taxon>
        <taxon>Basidiomycota</taxon>
        <taxon>Agaricomycotina</taxon>
        <taxon>Agaricomycetes</taxon>
        <taxon>Agaricomycetidae</taxon>
        <taxon>Agaricales</taxon>
        <taxon>Agaricineae</taxon>
        <taxon>Galeropsidaceae</taxon>
        <taxon>Panaeolus</taxon>
    </lineage>
</organism>